<keyword evidence="2" id="KW-1185">Reference proteome</keyword>
<dbReference type="GO" id="GO:0009909">
    <property type="term" value="P:regulation of flower development"/>
    <property type="evidence" value="ECO:0007669"/>
    <property type="project" value="InterPro"/>
</dbReference>
<proteinExistence type="predicted"/>
<accession>A0A9Q0G2H9</accession>
<dbReference type="GO" id="GO:0003700">
    <property type="term" value="F:DNA-binding transcription factor activity"/>
    <property type="evidence" value="ECO:0007669"/>
    <property type="project" value="TreeGrafter"/>
</dbReference>
<gene>
    <name evidence="1" type="ORF">Tsubulata_023581</name>
</gene>
<evidence type="ECO:0000313" key="1">
    <source>
        <dbReference type="EMBL" id="KAJ4841070.1"/>
    </source>
</evidence>
<reference evidence="1" key="1">
    <citation type="submission" date="2022-02" db="EMBL/GenBank/DDBJ databases">
        <authorList>
            <person name="Henning P.M."/>
            <person name="McCubbin A.G."/>
            <person name="Shore J.S."/>
        </authorList>
    </citation>
    <scope>NUCLEOTIDE SEQUENCE</scope>
    <source>
        <strain evidence="1">F60SS</strain>
        <tissue evidence="1">Leaves</tissue>
    </source>
</reference>
<dbReference type="InterPro" id="IPR045281">
    <property type="entry name" value="CONSTANS-like"/>
</dbReference>
<evidence type="ECO:0000313" key="2">
    <source>
        <dbReference type="Proteomes" id="UP001141552"/>
    </source>
</evidence>
<protein>
    <submittedName>
        <fullName evidence="1">Uncharacterized protein</fullName>
    </submittedName>
</protein>
<dbReference type="PANTHER" id="PTHR31319:SF103">
    <property type="entry name" value="CCT MOTIF FAMILY PROTEIN"/>
    <property type="match status" value="1"/>
</dbReference>
<dbReference type="AlphaFoldDB" id="A0A9Q0G2H9"/>
<reference evidence="1" key="2">
    <citation type="journal article" date="2023" name="Plants (Basel)">
        <title>Annotation of the Turnera subulata (Passifloraceae) Draft Genome Reveals the S-Locus Evolved after the Divergence of Turneroideae from Passifloroideae in a Stepwise Manner.</title>
        <authorList>
            <person name="Henning P.M."/>
            <person name="Roalson E.H."/>
            <person name="Mir W."/>
            <person name="McCubbin A.G."/>
            <person name="Shore J.S."/>
        </authorList>
    </citation>
    <scope>NUCLEOTIDE SEQUENCE</scope>
    <source>
        <strain evidence="1">F60SS</strain>
    </source>
</reference>
<dbReference type="OrthoDB" id="153872at2759"/>
<dbReference type="PANTHER" id="PTHR31319">
    <property type="entry name" value="ZINC FINGER PROTEIN CONSTANS-LIKE 4"/>
    <property type="match status" value="1"/>
</dbReference>
<dbReference type="GO" id="GO:0005634">
    <property type="term" value="C:nucleus"/>
    <property type="evidence" value="ECO:0007669"/>
    <property type="project" value="TreeGrafter"/>
</dbReference>
<sequence>MGTPLNSNHLQIFDQILHENGHDNIVNVLWIQHEMSKKMLPTRPPIIRRRISGVRVSSIAGAFHEAVRGELFGEDPLGRRGVAANVENIRTSHTTQRSLSSPLSTESSSFIEEANFKVGRYSVEERKERISKYRAKLNQRNFTKTIKEFNSRVLEGFQVTPFWHQGFVRDDGRSDYVETVKTVMQRSL</sequence>
<dbReference type="Proteomes" id="UP001141552">
    <property type="component" value="Unassembled WGS sequence"/>
</dbReference>
<organism evidence="1 2">
    <name type="scientific">Turnera subulata</name>
    <dbReference type="NCBI Taxonomy" id="218843"/>
    <lineage>
        <taxon>Eukaryota</taxon>
        <taxon>Viridiplantae</taxon>
        <taxon>Streptophyta</taxon>
        <taxon>Embryophyta</taxon>
        <taxon>Tracheophyta</taxon>
        <taxon>Spermatophyta</taxon>
        <taxon>Magnoliopsida</taxon>
        <taxon>eudicotyledons</taxon>
        <taxon>Gunneridae</taxon>
        <taxon>Pentapetalae</taxon>
        <taxon>rosids</taxon>
        <taxon>fabids</taxon>
        <taxon>Malpighiales</taxon>
        <taxon>Passifloraceae</taxon>
        <taxon>Turnera</taxon>
    </lineage>
</organism>
<dbReference type="EMBL" id="JAKUCV010002895">
    <property type="protein sequence ID" value="KAJ4841070.1"/>
    <property type="molecule type" value="Genomic_DNA"/>
</dbReference>
<comment type="caution">
    <text evidence="1">The sequence shown here is derived from an EMBL/GenBank/DDBJ whole genome shotgun (WGS) entry which is preliminary data.</text>
</comment>
<name>A0A9Q0G2H9_9ROSI</name>